<dbReference type="Proteomes" id="UP001159042">
    <property type="component" value="Unassembled WGS sequence"/>
</dbReference>
<evidence type="ECO:0000313" key="2">
    <source>
        <dbReference type="Proteomes" id="UP001159042"/>
    </source>
</evidence>
<dbReference type="EMBL" id="JANEYG010000152">
    <property type="protein sequence ID" value="KAJ8911986.1"/>
    <property type="molecule type" value="Genomic_DNA"/>
</dbReference>
<organism evidence="1 2">
    <name type="scientific">Exocentrus adspersus</name>
    <dbReference type="NCBI Taxonomy" id="1586481"/>
    <lineage>
        <taxon>Eukaryota</taxon>
        <taxon>Metazoa</taxon>
        <taxon>Ecdysozoa</taxon>
        <taxon>Arthropoda</taxon>
        <taxon>Hexapoda</taxon>
        <taxon>Insecta</taxon>
        <taxon>Pterygota</taxon>
        <taxon>Neoptera</taxon>
        <taxon>Endopterygota</taxon>
        <taxon>Coleoptera</taxon>
        <taxon>Polyphaga</taxon>
        <taxon>Cucujiformia</taxon>
        <taxon>Chrysomeloidea</taxon>
        <taxon>Cerambycidae</taxon>
        <taxon>Lamiinae</taxon>
        <taxon>Acanthocinini</taxon>
        <taxon>Exocentrus</taxon>
    </lineage>
</organism>
<sequence length="371" mass="42674">MNLYSSKIAEKDSIIAQQISYASTCGTEECTWAARYGNYWRVFRRDPCSGRPCGMSYTTTYLTWKFRKIRRCMGTRTTLPSWSLPEITELEYKANIAMSRIDNWMVDNGLDLAPEKTEAVPLRGPKNVRIEWQLLGLAKLMPNIGGPVASKRRLLAAVVQSILLYAAPRKALIRVISAYRTISAAAAQVISGTPPIHLLVEEHKNVFEGNSGYENNKEARQQTLRKWQAEWEAHEGTAQWTKRLIPNLQVWIQYAHRNMDYCLTQVLTGHGSFKSYTHRIGKAEKDRCYYCDATDSPSHALFACERWSLRRTRVEMELKLEQELTPDTCIYSMCQSREKWEIVHTYFKHVMKSRETDERSEQAAQAAGARN</sequence>
<reference evidence="1 2" key="1">
    <citation type="journal article" date="2023" name="Insect Mol. Biol.">
        <title>Genome sequencing provides insights into the evolution of gene families encoding plant cell wall-degrading enzymes in longhorned beetles.</title>
        <authorList>
            <person name="Shin N.R."/>
            <person name="Okamura Y."/>
            <person name="Kirsch R."/>
            <person name="Pauchet Y."/>
        </authorList>
    </citation>
    <scope>NUCLEOTIDE SEQUENCE [LARGE SCALE GENOMIC DNA]</scope>
    <source>
        <strain evidence="1">EAD_L_NR</strain>
    </source>
</reference>
<dbReference type="AlphaFoldDB" id="A0AAV8VCF2"/>
<comment type="caution">
    <text evidence="1">The sequence shown here is derived from an EMBL/GenBank/DDBJ whole genome shotgun (WGS) entry which is preliminary data.</text>
</comment>
<accession>A0AAV8VCF2</accession>
<proteinExistence type="predicted"/>
<keyword evidence="2" id="KW-1185">Reference proteome</keyword>
<evidence type="ECO:0008006" key="3">
    <source>
        <dbReference type="Google" id="ProtNLM"/>
    </source>
</evidence>
<name>A0AAV8VCF2_9CUCU</name>
<evidence type="ECO:0000313" key="1">
    <source>
        <dbReference type="EMBL" id="KAJ8911986.1"/>
    </source>
</evidence>
<gene>
    <name evidence="1" type="ORF">NQ315_003268</name>
</gene>
<protein>
    <recommendedName>
        <fullName evidence="3">Reverse transcriptase</fullName>
    </recommendedName>
</protein>